<dbReference type="FunFam" id="3.10.110.10:FF:000041">
    <property type="entry name" value="Ubiquitin-conjugating enzyme E2 T"/>
    <property type="match status" value="1"/>
</dbReference>
<dbReference type="PROSITE" id="PS50127">
    <property type="entry name" value="UBC_2"/>
    <property type="match status" value="1"/>
</dbReference>
<evidence type="ECO:0000256" key="1">
    <source>
        <dbReference type="ARBA" id="ARBA00012486"/>
    </source>
</evidence>
<keyword evidence="2" id="KW-0808">Transferase</keyword>
<dbReference type="InterPro" id="IPR023313">
    <property type="entry name" value="UBQ-conjugating_AS"/>
</dbReference>
<evidence type="ECO:0000313" key="14">
    <source>
        <dbReference type="EMBL" id="PVD33279.1"/>
    </source>
</evidence>
<comment type="caution">
    <text evidence="14">The sequence shown here is derived from an EMBL/GenBank/DDBJ whole genome shotgun (WGS) entry which is preliminary data.</text>
</comment>
<dbReference type="GO" id="GO:0005524">
    <property type="term" value="F:ATP binding"/>
    <property type="evidence" value="ECO:0007669"/>
    <property type="project" value="UniProtKB-UniRule"/>
</dbReference>
<dbReference type="EC" id="2.3.2.23" evidence="1"/>
<name>A0A2T7PIN6_POMCA</name>
<organism evidence="14 15">
    <name type="scientific">Pomacea canaliculata</name>
    <name type="common">Golden apple snail</name>
    <dbReference type="NCBI Taxonomy" id="400727"/>
    <lineage>
        <taxon>Eukaryota</taxon>
        <taxon>Metazoa</taxon>
        <taxon>Spiralia</taxon>
        <taxon>Lophotrochozoa</taxon>
        <taxon>Mollusca</taxon>
        <taxon>Gastropoda</taxon>
        <taxon>Caenogastropoda</taxon>
        <taxon>Architaenioglossa</taxon>
        <taxon>Ampullarioidea</taxon>
        <taxon>Ampullariidae</taxon>
        <taxon>Pomacea</taxon>
    </lineage>
</organism>
<gene>
    <name evidence="14" type="ORF">C0Q70_04532</name>
</gene>
<dbReference type="InterPro" id="IPR050113">
    <property type="entry name" value="Ub_conjugating_enzyme"/>
</dbReference>
<feature type="region of interest" description="Disordered" evidence="12">
    <location>
        <begin position="166"/>
        <end position="204"/>
    </location>
</feature>
<reference evidence="14 15" key="1">
    <citation type="submission" date="2018-04" db="EMBL/GenBank/DDBJ databases">
        <title>The genome of golden apple snail Pomacea canaliculata provides insight into stress tolerance and invasive adaptation.</title>
        <authorList>
            <person name="Liu C."/>
            <person name="Liu B."/>
            <person name="Ren Y."/>
            <person name="Zhang Y."/>
            <person name="Wang H."/>
            <person name="Li S."/>
            <person name="Jiang F."/>
            <person name="Yin L."/>
            <person name="Zhang G."/>
            <person name="Qian W."/>
            <person name="Fan W."/>
        </authorList>
    </citation>
    <scope>NUCLEOTIDE SEQUENCE [LARGE SCALE GENOMIC DNA]</scope>
    <source>
        <strain evidence="14">SZHN2017</strain>
        <tissue evidence="14">Muscle</tissue>
    </source>
</reference>
<comment type="similarity">
    <text evidence="11">Belongs to the ubiquitin-conjugating enzyme family.</text>
</comment>
<evidence type="ECO:0000256" key="2">
    <source>
        <dbReference type="ARBA" id="ARBA00022679"/>
    </source>
</evidence>
<evidence type="ECO:0000259" key="13">
    <source>
        <dbReference type="PROSITE" id="PS50127"/>
    </source>
</evidence>
<evidence type="ECO:0000256" key="12">
    <source>
        <dbReference type="SAM" id="MobiDB-lite"/>
    </source>
</evidence>
<evidence type="ECO:0000256" key="8">
    <source>
        <dbReference type="ARBA" id="ARBA00077509"/>
    </source>
</evidence>
<dbReference type="OrthoDB" id="9978460at2759"/>
<dbReference type="InterPro" id="IPR000608">
    <property type="entry name" value="UBC"/>
</dbReference>
<keyword evidence="15" id="KW-1185">Reference proteome</keyword>
<dbReference type="AlphaFoldDB" id="A0A2T7PIN6"/>
<dbReference type="CDD" id="cd23805">
    <property type="entry name" value="UBCc_UBE2T"/>
    <property type="match status" value="1"/>
</dbReference>
<dbReference type="GO" id="GO:0061631">
    <property type="term" value="F:ubiquitin conjugating enzyme activity"/>
    <property type="evidence" value="ECO:0007669"/>
    <property type="project" value="UniProtKB-EC"/>
</dbReference>
<feature type="domain" description="UBC core" evidence="13">
    <location>
        <begin position="2"/>
        <end position="152"/>
    </location>
</feature>
<proteinExistence type="inferred from homology"/>
<evidence type="ECO:0000256" key="9">
    <source>
        <dbReference type="ARBA" id="ARBA00082133"/>
    </source>
</evidence>
<evidence type="ECO:0000313" key="15">
    <source>
        <dbReference type="Proteomes" id="UP000245119"/>
    </source>
</evidence>
<dbReference type="PANTHER" id="PTHR24067">
    <property type="entry name" value="UBIQUITIN-CONJUGATING ENZYME E2"/>
    <property type="match status" value="1"/>
</dbReference>
<dbReference type="Pfam" id="PF00179">
    <property type="entry name" value="UQ_con"/>
    <property type="match status" value="1"/>
</dbReference>
<dbReference type="Gene3D" id="3.10.110.10">
    <property type="entry name" value="Ubiquitin Conjugating Enzyme"/>
    <property type="match status" value="1"/>
</dbReference>
<evidence type="ECO:0000256" key="7">
    <source>
        <dbReference type="ARBA" id="ARBA00076317"/>
    </source>
</evidence>
<dbReference type="InterPro" id="IPR016135">
    <property type="entry name" value="UBQ-conjugating_enzyme/RWD"/>
</dbReference>
<dbReference type="EMBL" id="PZQS01000003">
    <property type="protein sequence ID" value="PVD33279.1"/>
    <property type="molecule type" value="Genomic_DNA"/>
</dbReference>
<evidence type="ECO:0000256" key="5">
    <source>
        <dbReference type="ARBA" id="ARBA00022840"/>
    </source>
</evidence>
<evidence type="ECO:0000256" key="3">
    <source>
        <dbReference type="ARBA" id="ARBA00022741"/>
    </source>
</evidence>
<dbReference type="STRING" id="400727.A0A2T7PIN6"/>
<evidence type="ECO:0000256" key="11">
    <source>
        <dbReference type="RuleBase" id="RU362109"/>
    </source>
</evidence>
<feature type="active site" description="Glycyl thioester intermediate" evidence="10">
    <location>
        <position position="86"/>
    </location>
</feature>
<protein>
    <recommendedName>
        <fullName evidence="6">Ubiquitin-conjugating enzyme E2 T</fullName>
        <ecNumber evidence="1">2.3.2.23</ecNumber>
    </recommendedName>
    <alternativeName>
        <fullName evidence="7">E2 ubiquitin-conjugating enzyme T</fullName>
    </alternativeName>
    <alternativeName>
        <fullName evidence="9">Ubiquitin carrier protein T</fullName>
    </alternativeName>
    <alternativeName>
        <fullName evidence="8">Ubiquitin-protein ligase T</fullName>
    </alternativeName>
</protein>
<dbReference type="PROSITE" id="PS00183">
    <property type="entry name" value="UBC_1"/>
    <property type="match status" value="1"/>
</dbReference>
<evidence type="ECO:0000256" key="10">
    <source>
        <dbReference type="PROSITE-ProRule" id="PRU10133"/>
    </source>
</evidence>
<evidence type="ECO:0000256" key="4">
    <source>
        <dbReference type="ARBA" id="ARBA00022786"/>
    </source>
</evidence>
<dbReference type="SMART" id="SM00212">
    <property type="entry name" value="UBCc"/>
    <property type="match status" value="1"/>
</dbReference>
<keyword evidence="4 11" id="KW-0833">Ubl conjugation pathway</keyword>
<evidence type="ECO:0000256" key="6">
    <source>
        <dbReference type="ARBA" id="ARBA00072440"/>
    </source>
</evidence>
<dbReference type="SUPFAM" id="SSF54495">
    <property type="entry name" value="UBC-like"/>
    <property type="match status" value="1"/>
</dbReference>
<keyword evidence="5 11" id="KW-0067">ATP-binding</keyword>
<dbReference type="OMA" id="GVEKKFC"/>
<dbReference type="Proteomes" id="UP000245119">
    <property type="component" value="Linkage Group LG3"/>
</dbReference>
<sequence>MQRLARLKREVEMLRDSPPHGITCYPVEENITKFEAKILGGDGTPYNGGVFTLTIELPERYPFEPPKVLFITPIYHPNIDNAGRICLDTLRMPPKGAWKPCHNLVTVLTSVQLLMAEPNPDDALMADIATEFKHNRALFIQKAAEHTTRHAVQPTIQKKYQANGIENEPQEVSHAVKTFNRGADKRPLESHQPLSDFSAKKLKS</sequence>
<accession>A0A2T7PIN6</accession>
<keyword evidence="3 11" id="KW-0547">Nucleotide-binding</keyword>